<comment type="caution">
    <text evidence="1">The sequence shown here is derived from an EMBL/GenBank/DDBJ whole genome shotgun (WGS) entry which is preliminary data.</text>
</comment>
<dbReference type="AlphaFoldDB" id="A0A8S0WRR3"/>
<reference evidence="1 2" key="1">
    <citation type="submission" date="2020-02" db="EMBL/GenBank/DDBJ databases">
        <authorList>
            <person name="Hogendoorn C."/>
        </authorList>
    </citation>
    <scope>NUCLEOTIDE SEQUENCE [LARGE SCALE GENOMIC DNA]</scope>
    <source>
        <strain evidence="1">METHB21</strain>
    </source>
</reference>
<accession>A0A8S0WRR3</accession>
<organism evidence="1 2">
    <name type="scientific">Candidatus Methylobacter favarea</name>
    <dbReference type="NCBI Taxonomy" id="2707345"/>
    <lineage>
        <taxon>Bacteria</taxon>
        <taxon>Pseudomonadati</taxon>
        <taxon>Pseudomonadota</taxon>
        <taxon>Gammaproteobacteria</taxon>
        <taxon>Methylococcales</taxon>
        <taxon>Methylococcaceae</taxon>
        <taxon>Methylobacter</taxon>
    </lineage>
</organism>
<proteinExistence type="predicted"/>
<keyword evidence="2" id="KW-1185">Reference proteome</keyword>
<dbReference type="EMBL" id="CADCXN010000092">
    <property type="protein sequence ID" value="CAA9892211.1"/>
    <property type="molecule type" value="Genomic_DNA"/>
</dbReference>
<evidence type="ECO:0000313" key="2">
    <source>
        <dbReference type="Proteomes" id="UP000494216"/>
    </source>
</evidence>
<evidence type="ECO:0000313" key="1">
    <source>
        <dbReference type="EMBL" id="CAA9892211.1"/>
    </source>
</evidence>
<gene>
    <name evidence="1" type="ORF">METHB2_600006</name>
</gene>
<dbReference type="Proteomes" id="UP000494216">
    <property type="component" value="Unassembled WGS sequence"/>
</dbReference>
<sequence length="48" mass="5375">MFNPSFPDANAVDLITRPLSPSELIYAYKFLAFISAYYSPSSRGRRSG</sequence>
<protein>
    <submittedName>
        <fullName evidence="1">Uncharacterized protein</fullName>
    </submittedName>
</protein>
<name>A0A8S0WRR3_9GAMM</name>